<keyword evidence="3 11" id="KW-1003">Cell membrane</keyword>
<dbReference type="SUPFAM" id="SSF82866">
    <property type="entry name" value="Multidrug efflux transporter AcrB transmembrane domain"/>
    <property type="match status" value="1"/>
</dbReference>
<dbReference type="Gene3D" id="1.20.1640.10">
    <property type="entry name" value="Multidrug efflux transporter AcrB transmembrane domain"/>
    <property type="match status" value="1"/>
</dbReference>
<accession>W6M4F4</accession>
<dbReference type="PANTHER" id="PTHR30081">
    <property type="entry name" value="PROTEIN-EXPORT MEMBRANE PROTEIN SEC"/>
    <property type="match status" value="1"/>
</dbReference>
<organism evidence="16 17">
    <name type="scientific">Candidatus Competibacter denitrificans Run_A_D11</name>
    <dbReference type="NCBI Taxonomy" id="1400863"/>
    <lineage>
        <taxon>Bacteria</taxon>
        <taxon>Pseudomonadati</taxon>
        <taxon>Pseudomonadota</taxon>
        <taxon>Gammaproteobacteria</taxon>
        <taxon>Candidatus Competibacteraceae</taxon>
        <taxon>Candidatus Competibacter</taxon>
    </lineage>
</organism>
<feature type="transmembrane region" description="Helical" evidence="11">
    <location>
        <begin position="486"/>
        <end position="506"/>
    </location>
</feature>
<keyword evidence="6 11" id="KW-1133">Transmembrane helix</keyword>
<dbReference type="InterPro" id="IPR022646">
    <property type="entry name" value="SecD/SecF_CS"/>
</dbReference>
<evidence type="ECO:0000259" key="15">
    <source>
        <dbReference type="Pfam" id="PF22599"/>
    </source>
</evidence>
<evidence type="ECO:0000259" key="14">
    <source>
        <dbReference type="Pfam" id="PF21760"/>
    </source>
</evidence>
<reference evidence="16" key="1">
    <citation type="submission" date="2013-07" db="EMBL/GenBank/DDBJ databases">
        <authorList>
            <person name="McIlroy S."/>
        </authorList>
    </citation>
    <scope>NUCLEOTIDE SEQUENCE [LARGE SCALE GENOMIC DNA]</scope>
    <source>
        <strain evidence="16">Run_A_D11</strain>
    </source>
</reference>
<dbReference type="GO" id="GO:0043952">
    <property type="term" value="P:protein transport by the Sec complex"/>
    <property type="evidence" value="ECO:0007669"/>
    <property type="project" value="UniProtKB-UniRule"/>
</dbReference>
<evidence type="ECO:0000256" key="1">
    <source>
        <dbReference type="ARBA" id="ARBA00004651"/>
    </source>
</evidence>
<dbReference type="Pfam" id="PF22599">
    <property type="entry name" value="SecDF_P1_head"/>
    <property type="match status" value="1"/>
</dbReference>
<dbReference type="Gene3D" id="3.30.70.3400">
    <property type="match status" value="2"/>
</dbReference>
<dbReference type="NCBIfam" id="TIGR01129">
    <property type="entry name" value="secD"/>
    <property type="match status" value="1"/>
</dbReference>
<evidence type="ECO:0000259" key="12">
    <source>
        <dbReference type="Pfam" id="PF02355"/>
    </source>
</evidence>
<dbReference type="EMBL" id="CBTJ020000020">
    <property type="protein sequence ID" value="CDI01484.1"/>
    <property type="molecule type" value="Genomic_DNA"/>
</dbReference>
<dbReference type="InterPro" id="IPR048631">
    <property type="entry name" value="SecD_1st"/>
</dbReference>
<dbReference type="Pfam" id="PF13721">
    <property type="entry name" value="SecD-TM1"/>
    <property type="match status" value="1"/>
</dbReference>
<feature type="domain" description="Protein export membrane protein SecD/SecF C-terminal" evidence="12">
    <location>
        <begin position="442"/>
        <end position="602"/>
    </location>
</feature>
<proteinExistence type="inferred from homology"/>
<keyword evidence="4 11" id="KW-0812">Transmembrane</keyword>
<dbReference type="Proteomes" id="UP000035760">
    <property type="component" value="Unassembled WGS sequence"/>
</dbReference>
<name>W6M4F4_9GAMM</name>
<dbReference type="STRING" id="1400863.BN873_150272"/>
<dbReference type="GO" id="GO:0015450">
    <property type="term" value="F:protein-transporting ATPase activity"/>
    <property type="evidence" value="ECO:0007669"/>
    <property type="project" value="InterPro"/>
</dbReference>
<keyword evidence="7 11" id="KW-0811">Translocation</keyword>
<sequence>MSSPHVLNQYPWWKYLLIGLIIFWGLIFALPNLFGEDPSVQISGARANIPIDTAFQSRVASVLDTEKLPHKRLELEADRLLIRFADSEQQLKAADLLKERLGRDYIVALNLASAAPSFLRALGLNPMYLGLDLRGGVHFLMQVDMAATVKQVEDSYVDEIRNQLRNEKVQYTSVGRMATGGVQVEFKDTAERDKGAQLLRKSLNNLQQSQTGELSLKLTLGEPEIKEKRDFALQQNITTLRNRVNELGVAEPIIQQQGSDRIVVQLPGVQDTARAKEILGATATLEFRLADEENDWNQAAANNRVPINSRLYKDRQGRPVLLQKRVMLTGDSIVDASSGLDQQSGGPAVFISLDGKGAKRMEDGTKDNIGKRMAVVFIENKTETKRVDGEVKKSAYTIEEVINVATIRDRLGRRFQITGLDSTREARDLALLLRAGALVSPIEIIEERTVGPSAGKENIAQGFRAAAISLLVIAAFMTWRYKTFGLIASAALVANVVLLIAALSLLQATLTLPGIAGIVLTMGMAVDANVLIYERIREELRNGNSPQAAIHAGFDRAFDTILDSNLTTLIAAIMLFGFGTGPIKGFAVTLSIGILTSMFTAVTGSRALVNLLYGGRKLQKLNV</sequence>
<evidence type="ECO:0000256" key="10">
    <source>
        <dbReference type="ARBA" id="ARBA00068220"/>
    </source>
</evidence>
<dbReference type="InterPro" id="IPR055344">
    <property type="entry name" value="SecD_SecF_C_bact"/>
</dbReference>
<comment type="subcellular location">
    <subcellularLocation>
        <location evidence="1 11">Cell membrane</location>
        <topology evidence="1 11">Multi-pass membrane protein</topology>
    </subcellularLocation>
</comment>
<gene>
    <name evidence="11 16" type="primary">secD</name>
    <name evidence="16" type="ORF">BN873_150272</name>
</gene>
<dbReference type="Gene3D" id="3.30.70.260">
    <property type="match status" value="1"/>
</dbReference>
<reference evidence="16" key="2">
    <citation type="submission" date="2014-03" db="EMBL/GenBank/DDBJ databases">
        <title>Candidatus Competibacter-lineage genomes retrieved from metagenomes reveal functional metabolic diversity.</title>
        <authorList>
            <person name="McIlroy S.J."/>
            <person name="Albertsen M."/>
            <person name="Andresen E.K."/>
            <person name="Saunders A.M."/>
            <person name="Kristiansen R."/>
            <person name="Stokholm-Bjerregaard M."/>
            <person name="Nielsen K.L."/>
            <person name="Nielsen P.H."/>
        </authorList>
    </citation>
    <scope>NUCLEOTIDE SEQUENCE</scope>
    <source>
        <strain evidence="16">Run_A_D11</strain>
    </source>
</reference>
<feature type="domain" description="SecD export protein N-terminal TM" evidence="13">
    <location>
        <begin position="7"/>
        <end position="109"/>
    </location>
</feature>
<protein>
    <recommendedName>
        <fullName evidence="10 11">Protein translocase subunit SecD</fullName>
    </recommendedName>
</protein>
<dbReference type="InterPro" id="IPR027398">
    <property type="entry name" value="SecD-TM"/>
</dbReference>
<dbReference type="Pfam" id="PF02355">
    <property type="entry name" value="SecD_SecF_C"/>
    <property type="match status" value="1"/>
</dbReference>
<dbReference type="FunFam" id="3.30.1360.200:FF:000001">
    <property type="entry name" value="Protein translocase subunit SecD"/>
    <property type="match status" value="1"/>
</dbReference>
<dbReference type="InterPro" id="IPR005791">
    <property type="entry name" value="SecD"/>
</dbReference>
<dbReference type="Gene3D" id="3.30.1360.200">
    <property type="match status" value="1"/>
</dbReference>
<dbReference type="InterPro" id="IPR054384">
    <property type="entry name" value="SecDF_P1_head"/>
</dbReference>
<evidence type="ECO:0000256" key="6">
    <source>
        <dbReference type="ARBA" id="ARBA00022989"/>
    </source>
</evidence>
<comment type="caution">
    <text evidence="16">The sequence shown here is derived from an EMBL/GenBank/DDBJ whole genome shotgun (WGS) entry which is preliminary data.</text>
</comment>
<evidence type="ECO:0000259" key="13">
    <source>
        <dbReference type="Pfam" id="PF13721"/>
    </source>
</evidence>
<evidence type="ECO:0000313" key="16">
    <source>
        <dbReference type="EMBL" id="CDI01484.1"/>
    </source>
</evidence>
<dbReference type="InterPro" id="IPR022813">
    <property type="entry name" value="SecD/SecF_arch_bac"/>
</dbReference>
<dbReference type="PANTHER" id="PTHR30081:SF1">
    <property type="entry name" value="PROTEIN TRANSLOCASE SUBUNIT SECD"/>
    <property type="match status" value="1"/>
</dbReference>
<dbReference type="GO" id="GO:0006605">
    <property type="term" value="P:protein targeting"/>
    <property type="evidence" value="ECO:0007669"/>
    <property type="project" value="UniProtKB-UniRule"/>
</dbReference>
<keyword evidence="17" id="KW-1185">Reference proteome</keyword>
<dbReference type="Pfam" id="PF21760">
    <property type="entry name" value="SecD_1st"/>
    <property type="match status" value="1"/>
</dbReference>
<dbReference type="FunFam" id="3.30.70.3400:FF:000003">
    <property type="entry name" value="Preprotein translocase subunit SecD"/>
    <property type="match status" value="1"/>
</dbReference>
<feature type="transmembrane region" description="Helical" evidence="11">
    <location>
        <begin position="589"/>
        <end position="613"/>
    </location>
</feature>
<evidence type="ECO:0000256" key="4">
    <source>
        <dbReference type="ARBA" id="ARBA00022692"/>
    </source>
</evidence>
<evidence type="ECO:0000256" key="3">
    <source>
        <dbReference type="ARBA" id="ARBA00022475"/>
    </source>
</evidence>
<dbReference type="FunFam" id="1.20.1640.10:FF:000004">
    <property type="entry name" value="Protein translocase subunit SecD"/>
    <property type="match status" value="1"/>
</dbReference>
<feature type="transmembrane region" description="Helical" evidence="11">
    <location>
        <begin position="512"/>
        <end position="532"/>
    </location>
</feature>
<dbReference type="RefSeq" id="WP_242434363.1">
    <property type="nucleotide sequence ID" value="NZ_CBTJ020000020.1"/>
</dbReference>
<dbReference type="GO" id="GO:0005886">
    <property type="term" value="C:plasma membrane"/>
    <property type="evidence" value="ECO:0007669"/>
    <property type="project" value="UniProtKB-SubCell"/>
</dbReference>
<keyword evidence="2 11" id="KW-0813">Transport</keyword>
<evidence type="ECO:0000256" key="5">
    <source>
        <dbReference type="ARBA" id="ARBA00022927"/>
    </source>
</evidence>
<comment type="function">
    <text evidence="11">Part of the Sec protein translocase complex. Interacts with the SecYEG preprotein conducting channel. SecDF uses the proton motive force (PMF) to complete protein translocation after the ATP-dependent function of SecA.</text>
</comment>
<dbReference type="InterPro" id="IPR048634">
    <property type="entry name" value="SecD_SecF_C"/>
</dbReference>
<evidence type="ECO:0000256" key="11">
    <source>
        <dbReference type="HAMAP-Rule" id="MF_01463"/>
    </source>
</evidence>
<dbReference type="HAMAP" id="MF_01463_B">
    <property type="entry name" value="SecD_B"/>
    <property type="match status" value="1"/>
</dbReference>
<dbReference type="NCBIfam" id="TIGR00916">
    <property type="entry name" value="2A0604s01"/>
    <property type="match status" value="1"/>
</dbReference>
<feature type="transmembrane region" description="Helical" evidence="11">
    <location>
        <begin position="12"/>
        <end position="34"/>
    </location>
</feature>
<feature type="transmembrane region" description="Helical" evidence="11">
    <location>
        <begin position="566"/>
        <end position="583"/>
    </location>
</feature>
<feature type="domain" description="SecDF P1 head subdomain" evidence="15">
    <location>
        <begin position="311"/>
        <end position="438"/>
    </location>
</feature>
<evidence type="ECO:0000256" key="7">
    <source>
        <dbReference type="ARBA" id="ARBA00023010"/>
    </source>
</evidence>
<dbReference type="Pfam" id="PF07549">
    <property type="entry name" value="Sec_GG"/>
    <property type="match status" value="1"/>
</dbReference>
<feature type="transmembrane region" description="Helical" evidence="11">
    <location>
        <begin position="462"/>
        <end position="479"/>
    </location>
</feature>
<comment type="subunit">
    <text evidence="11">Forms a complex with SecF. Part of the essential Sec protein translocation apparatus which comprises SecA, SecYEG and auxiliary proteins SecDF-YajC and YidC.</text>
</comment>
<keyword evidence="5 11" id="KW-0653">Protein transport</keyword>
<evidence type="ECO:0000313" key="17">
    <source>
        <dbReference type="Proteomes" id="UP000035760"/>
    </source>
</evidence>
<evidence type="ECO:0000256" key="9">
    <source>
        <dbReference type="ARBA" id="ARBA00060774"/>
    </source>
</evidence>
<feature type="domain" description="Protein translocase subunit SecDF P1" evidence="14">
    <location>
        <begin position="233"/>
        <end position="291"/>
    </location>
</feature>
<comment type="similarity">
    <text evidence="9 11">Belongs to the SecD/SecF family. SecD subfamily.</text>
</comment>
<dbReference type="AlphaFoldDB" id="W6M4F4"/>
<evidence type="ECO:0000256" key="2">
    <source>
        <dbReference type="ARBA" id="ARBA00022448"/>
    </source>
</evidence>
<keyword evidence="8 11" id="KW-0472">Membrane</keyword>
<dbReference type="GO" id="GO:0065002">
    <property type="term" value="P:intracellular protein transmembrane transport"/>
    <property type="evidence" value="ECO:0007669"/>
    <property type="project" value="UniProtKB-UniRule"/>
</dbReference>
<evidence type="ECO:0000256" key="8">
    <source>
        <dbReference type="ARBA" id="ARBA00023136"/>
    </source>
</evidence>